<dbReference type="InterPro" id="IPR012336">
    <property type="entry name" value="Thioredoxin-like_fold"/>
</dbReference>
<gene>
    <name evidence="3" type="ORF">H9830_01540</name>
</gene>
<dbReference type="AlphaFoldDB" id="A0A9D1YSP9"/>
<dbReference type="Gene3D" id="3.40.30.10">
    <property type="entry name" value="Glutaredoxin"/>
    <property type="match status" value="1"/>
</dbReference>
<evidence type="ECO:0000313" key="4">
    <source>
        <dbReference type="Proteomes" id="UP000824005"/>
    </source>
</evidence>
<comment type="caution">
    <text evidence="3">The sequence shown here is derived from an EMBL/GenBank/DDBJ whole genome shotgun (WGS) entry which is preliminary data.</text>
</comment>
<evidence type="ECO:0000256" key="1">
    <source>
        <dbReference type="SAM" id="SignalP"/>
    </source>
</evidence>
<dbReference type="Proteomes" id="UP000824005">
    <property type="component" value="Unassembled WGS sequence"/>
</dbReference>
<proteinExistence type="predicted"/>
<feature type="signal peptide" evidence="1">
    <location>
        <begin position="1"/>
        <end position="26"/>
    </location>
</feature>
<sequence length="244" mass="25116">MRRSKLPLLAVSFVAAAFALSGCVFQFGSSEGDAPGDVSVSEHPLNFGAGGVTFTEDGVLTTESGPLVAAPPETDALDVALIFDPMCPHCATFEETSGPALKELVDNGDITLTMYPLAFVSPTASVDSVNALMAVTTYHPDAAYEFQSQLLSANLASNGSGLNDDELVALAADLGADSQEVESIIRNGTYDSFVDTIDSSLRGQTFPGTSVEVMGTPMVIVDGREVAPADVGSDAATALAALQS</sequence>
<keyword evidence="1" id="KW-0732">Signal</keyword>
<dbReference type="Pfam" id="PF13462">
    <property type="entry name" value="Thioredoxin_4"/>
    <property type="match status" value="1"/>
</dbReference>
<reference evidence="3" key="2">
    <citation type="submission" date="2021-04" db="EMBL/GenBank/DDBJ databases">
        <authorList>
            <person name="Gilroy R."/>
        </authorList>
    </citation>
    <scope>NUCLEOTIDE SEQUENCE</scope>
    <source>
        <strain evidence="3">ChiGjej1B1-98</strain>
    </source>
</reference>
<evidence type="ECO:0000313" key="3">
    <source>
        <dbReference type="EMBL" id="HIY64943.1"/>
    </source>
</evidence>
<reference evidence="3" key="1">
    <citation type="journal article" date="2021" name="PeerJ">
        <title>Extensive microbial diversity within the chicken gut microbiome revealed by metagenomics and culture.</title>
        <authorList>
            <person name="Gilroy R."/>
            <person name="Ravi A."/>
            <person name="Getino M."/>
            <person name="Pursley I."/>
            <person name="Horton D.L."/>
            <person name="Alikhan N.F."/>
            <person name="Baker D."/>
            <person name="Gharbi K."/>
            <person name="Hall N."/>
            <person name="Watson M."/>
            <person name="Adriaenssens E.M."/>
            <person name="Foster-Nyarko E."/>
            <person name="Jarju S."/>
            <person name="Secka A."/>
            <person name="Antonio M."/>
            <person name="Oren A."/>
            <person name="Chaudhuri R.R."/>
            <person name="La Ragione R."/>
            <person name="Hildebrand F."/>
            <person name="Pallen M.J."/>
        </authorList>
    </citation>
    <scope>NUCLEOTIDE SEQUENCE</scope>
    <source>
        <strain evidence="3">ChiGjej1B1-98</strain>
    </source>
</reference>
<dbReference type="PROSITE" id="PS51257">
    <property type="entry name" value="PROKAR_LIPOPROTEIN"/>
    <property type="match status" value="1"/>
</dbReference>
<dbReference type="SUPFAM" id="SSF52833">
    <property type="entry name" value="Thioredoxin-like"/>
    <property type="match status" value="1"/>
</dbReference>
<feature type="chain" id="PRO_5038604080" evidence="1">
    <location>
        <begin position="27"/>
        <end position="244"/>
    </location>
</feature>
<protein>
    <submittedName>
        <fullName evidence="3">DsbA family protein</fullName>
    </submittedName>
</protein>
<evidence type="ECO:0000259" key="2">
    <source>
        <dbReference type="Pfam" id="PF13462"/>
    </source>
</evidence>
<organism evidence="3 4">
    <name type="scientific">Candidatus Agrococcus pullicola</name>
    <dbReference type="NCBI Taxonomy" id="2838429"/>
    <lineage>
        <taxon>Bacteria</taxon>
        <taxon>Bacillati</taxon>
        <taxon>Actinomycetota</taxon>
        <taxon>Actinomycetes</taxon>
        <taxon>Micrococcales</taxon>
        <taxon>Microbacteriaceae</taxon>
        <taxon>Agrococcus</taxon>
    </lineage>
</organism>
<dbReference type="EMBL" id="DXDC01000039">
    <property type="protein sequence ID" value="HIY64943.1"/>
    <property type="molecule type" value="Genomic_DNA"/>
</dbReference>
<name>A0A9D1YSP9_9MICO</name>
<accession>A0A9D1YSP9</accession>
<dbReference type="CDD" id="cd02972">
    <property type="entry name" value="DsbA_family"/>
    <property type="match status" value="1"/>
</dbReference>
<dbReference type="InterPro" id="IPR036249">
    <property type="entry name" value="Thioredoxin-like_sf"/>
</dbReference>
<feature type="domain" description="Thioredoxin-like fold" evidence="2">
    <location>
        <begin position="79"/>
        <end position="227"/>
    </location>
</feature>